<dbReference type="InterPro" id="IPR000847">
    <property type="entry name" value="LysR_HTH_N"/>
</dbReference>
<gene>
    <name evidence="6" type="ORF">P73_2046</name>
</gene>
<keyword evidence="2" id="KW-0805">Transcription regulation</keyword>
<dbReference type="Gene3D" id="1.10.10.10">
    <property type="entry name" value="Winged helix-like DNA-binding domain superfamily/Winged helix DNA-binding domain"/>
    <property type="match status" value="1"/>
</dbReference>
<dbReference type="InterPro" id="IPR036390">
    <property type="entry name" value="WH_DNA-bd_sf"/>
</dbReference>
<evidence type="ECO:0000256" key="3">
    <source>
        <dbReference type="ARBA" id="ARBA00023125"/>
    </source>
</evidence>
<protein>
    <submittedName>
        <fullName evidence="6">LysR family transcriptional regulator</fullName>
    </submittedName>
</protein>
<accession>A0A0B5E171</accession>
<dbReference type="Proteomes" id="UP000031521">
    <property type="component" value="Chromosome"/>
</dbReference>
<reference evidence="6 7" key="1">
    <citation type="journal article" date="2014" name="Int. J. Syst. Evol. Microbiol.">
        <title>Celeribacter indicus sp. nov., a polycyclic aromatic hydrocarbon-degrading bacterium from deep-sea sediment and reclassification of Huaishuia halophila as Celeribacter halophilus comb. nov.</title>
        <authorList>
            <person name="Lai Q."/>
            <person name="Cao J."/>
            <person name="Yuan J."/>
            <person name="Li F."/>
            <person name="Shao Z."/>
        </authorList>
    </citation>
    <scope>NUCLEOTIDE SEQUENCE [LARGE SCALE GENOMIC DNA]</scope>
    <source>
        <strain evidence="6">P73</strain>
    </source>
</reference>
<dbReference type="GO" id="GO:0003700">
    <property type="term" value="F:DNA-binding transcription factor activity"/>
    <property type="evidence" value="ECO:0007669"/>
    <property type="project" value="InterPro"/>
</dbReference>
<dbReference type="Gene3D" id="3.40.190.290">
    <property type="match status" value="1"/>
</dbReference>
<dbReference type="HOGENOM" id="CLU_039613_6_1_5"/>
<dbReference type="PANTHER" id="PTHR30126:SF39">
    <property type="entry name" value="HTH-TYPE TRANSCRIPTIONAL REGULATOR CYSL"/>
    <property type="match status" value="1"/>
</dbReference>
<evidence type="ECO:0000256" key="1">
    <source>
        <dbReference type="ARBA" id="ARBA00009437"/>
    </source>
</evidence>
<evidence type="ECO:0000259" key="5">
    <source>
        <dbReference type="PROSITE" id="PS50931"/>
    </source>
</evidence>
<dbReference type="OrthoDB" id="7840053at2"/>
<dbReference type="SUPFAM" id="SSF53850">
    <property type="entry name" value="Periplasmic binding protein-like II"/>
    <property type="match status" value="1"/>
</dbReference>
<keyword evidence="4" id="KW-0804">Transcription</keyword>
<dbReference type="KEGG" id="cid:P73_2046"/>
<keyword evidence="3" id="KW-0238">DNA-binding</keyword>
<evidence type="ECO:0000256" key="4">
    <source>
        <dbReference type="ARBA" id="ARBA00023163"/>
    </source>
</evidence>
<keyword evidence="7" id="KW-1185">Reference proteome</keyword>
<proteinExistence type="inferred from homology"/>
<evidence type="ECO:0000256" key="2">
    <source>
        <dbReference type="ARBA" id="ARBA00023015"/>
    </source>
</evidence>
<comment type="similarity">
    <text evidence="1">Belongs to the LysR transcriptional regulatory family.</text>
</comment>
<name>A0A0B5E171_9RHOB</name>
<organism evidence="6 7">
    <name type="scientific">Celeribacter indicus</name>
    <dbReference type="NCBI Taxonomy" id="1208324"/>
    <lineage>
        <taxon>Bacteria</taxon>
        <taxon>Pseudomonadati</taxon>
        <taxon>Pseudomonadota</taxon>
        <taxon>Alphaproteobacteria</taxon>
        <taxon>Rhodobacterales</taxon>
        <taxon>Roseobacteraceae</taxon>
        <taxon>Celeribacter</taxon>
    </lineage>
</organism>
<dbReference type="RefSeq" id="WP_043869501.1">
    <property type="nucleotide sequence ID" value="NZ_CP004393.1"/>
</dbReference>
<dbReference type="SUPFAM" id="SSF46785">
    <property type="entry name" value="Winged helix' DNA-binding domain"/>
    <property type="match status" value="1"/>
</dbReference>
<sequence length="306" mass="33081">MRSLLSQISLHKLEVFCTVAALGSVSRAAERLGIAQPVVSGHLKTLAAKFGEPLTERQGRRVVLTETGRRVHLWAAEIVGRTREIEREMTERRQGVGQARLGASMTLGSYVLPGLIAAFHDTHPGCETSLRVAMPQSILDAIHGGECDFGFTILPPQQERWGLDIAFVREEELILVASDRMSDPGASVDPHALGVIPFVGAQAGTPRRELEDALLAAQGVQRRRIVMEFGHAEALKQAVRAGAGAAFLFRNSVRDELASGALREVATPGMTLRAPVYRVLRRGKRLSPFQSELMEHLSGAMAGAAG</sequence>
<dbReference type="Pfam" id="PF00126">
    <property type="entry name" value="HTH_1"/>
    <property type="match status" value="1"/>
</dbReference>
<dbReference type="EMBL" id="CP004393">
    <property type="protein sequence ID" value="AJE46761.1"/>
    <property type="molecule type" value="Genomic_DNA"/>
</dbReference>
<dbReference type="InterPro" id="IPR036388">
    <property type="entry name" value="WH-like_DNA-bd_sf"/>
</dbReference>
<dbReference type="PROSITE" id="PS50931">
    <property type="entry name" value="HTH_LYSR"/>
    <property type="match status" value="1"/>
</dbReference>
<dbReference type="PANTHER" id="PTHR30126">
    <property type="entry name" value="HTH-TYPE TRANSCRIPTIONAL REGULATOR"/>
    <property type="match status" value="1"/>
</dbReference>
<feature type="domain" description="HTH lysR-type" evidence="5">
    <location>
        <begin position="8"/>
        <end position="65"/>
    </location>
</feature>
<dbReference type="InterPro" id="IPR005119">
    <property type="entry name" value="LysR_subst-bd"/>
</dbReference>
<evidence type="ECO:0000313" key="7">
    <source>
        <dbReference type="Proteomes" id="UP000031521"/>
    </source>
</evidence>
<dbReference type="AlphaFoldDB" id="A0A0B5E171"/>
<dbReference type="Pfam" id="PF03466">
    <property type="entry name" value="LysR_substrate"/>
    <property type="match status" value="1"/>
</dbReference>
<dbReference type="GO" id="GO:0000976">
    <property type="term" value="F:transcription cis-regulatory region binding"/>
    <property type="evidence" value="ECO:0007669"/>
    <property type="project" value="TreeGrafter"/>
</dbReference>
<evidence type="ECO:0000313" key="6">
    <source>
        <dbReference type="EMBL" id="AJE46761.1"/>
    </source>
</evidence>
<dbReference type="STRING" id="1208324.P73_2046"/>